<reference evidence="1 2" key="1">
    <citation type="submission" date="2021-06" db="EMBL/GenBank/DDBJ databases">
        <authorList>
            <person name="Kallberg Y."/>
            <person name="Tangrot J."/>
            <person name="Rosling A."/>
        </authorList>
    </citation>
    <scope>NUCLEOTIDE SEQUENCE [LARGE SCALE GENOMIC DNA]</scope>
    <source>
        <strain evidence="1 2">120-4 pot B 10/14</strain>
    </source>
</reference>
<protein>
    <submittedName>
        <fullName evidence="1">36231_t:CDS:1</fullName>
    </submittedName>
</protein>
<organism evidence="1 2">
    <name type="scientific">Gigaspora margarita</name>
    <dbReference type="NCBI Taxonomy" id="4874"/>
    <lineage>
        <taxon>Eukaryota</taxon>
        <taxon>Fungi</taxon>
        <taxon>Fungi incertae sedis</taxon>
        <taxon>Mucoromycota</taxon>
        <taxon>Glomeromycotina</taxon>
        <taxon>Glomeromycetes</taxon>
        <taxon>Diversisporales</taxon>
        <taxon>Gigasporaceae</taxon>
        <taxon>Gigaspora</taxon>
    </lineage>
</organism>
<keyword evidence="2" id="KW-1185">Reference proteome</keyword>
<dbReference type="Proteomes" id="UP000789901">
    <property type="component" value="Unassembled WGS sequence"/>
</dbReference>
<feature type="non-terminal residue" evidence="1">
    <location>
        <position position="1"/>
    </location>
</feature>
<evidence type="ECO:0000313" key="1">
    <source>
        <dbReference type="EMBL" id="CAG8845612.1"/>
    </source>
</evidence>
<evidence type="ECO:0000313" key="2">
    <source>
        <dbReference type="Proteomes" id="UP000789901"/>
    </source>
</evidence>
<name>A0ABN7X200_GIGMA</name>
<accession>A0ABN7X200</accession>
<sequence>ESKLEIGNLLKKYNKFKKVKIEKHIAEEVPLSSKKNSLYDSKDFTRLANNKGYK</sequence>
<dbReference type="EMBL" id="CAJVQB010080273">
    <property type="protein sequence ID" value="CAG8845612.1"/>
    <property type="molecule type" value="Genomic_DNA"/>
</dbReference>
<proteinExistence type="predicted"/>
<gene>
    <name evidence="1" type="ORF">GMARGA_LOCUS37737</name>
</gene>
<comment type="caution">
    <text evidence="1">The sequence shown here is derived from an EMBL/GenBank/DDBJ whole genome shotgun (WGS) entry which is preliminary data.</text>
</comment>